<evidence type="ECO:0000256" key="1">
    <source>
        <dbReference type="SAM" id="Coils"/>
    </source>
</evidence>
<feature type="transmembrane region" description="Helical" evidence="2">
    <location>
        <begin position="6"/>
        <end position="28"/>
    </location>
</feature>
<dbReference type="GeneID" id="65129989"/>
<reference evidence="3 4" key="1">
    <citation type="submission" date="2020-07" db="EMBL/GenBank/DDBJ databases">
        <title>Taxonomic proposal: Crassvirales, a new order of highly abundant and diverse bacterial viruses.</title>
        <authorList>
            <person name="Shkoporov A.N."/>
            <person name="Stockdale S.R."/>
            <person name="Guerin E."/>
            <person name="Ross R.P."/>
            <person name="Hill C."/>
        </authorList>
    </citation>
    <scope>NUCLEOTIDE SEQUENCE [LARGE SCALE GENOMIC DNA]</scope>
</reference>
<dbReference type="RefSeq" id="YP_010111585.1">
    <property type="nucleotide sequence ID" value="NC_055882.1"/>
</dbReference>
<dbReference type="EMBL" id="MT774389">
    <property type="protein sequence ID" value="QOR59427.1"/>
    <property type="molecule type" value="Genomic_DNA"/>
</dbReference>
<sequence>MIDLGILITGGVGLITSIVSSWTTWFFARKKYNSEVDLNLVEKMEKSLEFYRSLSDDNKTRLEEITERNNELEKEVQELRKQVLNLTMNICMDLACTHRIRETARKYGKNKSGFDETTSPSRG</sequence>
<organism evidence="3 4">
    <name type="scientific">uncultured phage cr116_1</name>
    <dbReference type="NCBI Taxonomy" id="2772073"/>
    <lineage>
        <taxon>Viruses</taxon>
        <taxon>Duplodnaviria</taxon>
        <taxon>Heunggongvirae</taxon>
        <taxon>Uroviricota</taxon>
        <taxon>Caudoviricetes</taxon>
        <taxon>Crassvirales</taxon>
        <taxon>Steigviridae</taxon>
        <taxon>Asinivirinae</taxon>
        <taxon>Pamirivirus</taxon>
        <taxon>Pamirivirus faecium</taxon>
    </lineage>
</organism>
<name>A0A7M1RYE0_9CAUD</name>
<keyword evidence="4" id="KW-1185">Reference proteome</keyword>
<proteinExistence type="predicted"/>
<accession>A0A7M1RYE0</accession>
<keyword evidence="2" id="KW-1133">Transmembrane helix</keyword>
<keyword evidence="2" id="KW-0472">Membrane</keyword>
<dbReference type="KEGG" id="vg:65129989"/>
<evidence type="ECO:0000313" key="4">
    <source>
        <dbReference type="Proteomes" id="UP000593686"/>
    </source>
</evidence>
<keyword evidence="2" id="KW-0812">Transmembrane</keyword>
<evidence type="ECO:0000313" key="3">
    <source>
        <dbReference type="EMBL" id="QOR59427.1"/>
    </source>
</evidence>
<feature type="coiled-coil region" evidence="1">
    <location>
        <begin position="55"/>
        <end position="89"/>
    </location>
</feature>
<evidence type="ECO:0000256" key="2">
    <source>
        <dbReference type="SAM" id="Phobius"/>
    </source>
</evidence>
<dbReference type="Proteomes" id="UP000593686">
    <property type="component" value="Genome"/>
</dbReference>
<protein>
    <submittedName>
        <fullName evidence="3">Lysis regulatory protein/holin</fullName>
    </submittedName>
</protein>
<keyword evidence="1" id="KW-0175">Coiled coil</keyword>